<reference evidence="1" key="1">
    <citation type="journal article" date="2015" name="Nature">
        <title>Complex archaea that bridge the gap between prokaryotes and eukaryotes.</title>
        <authorList>
            <person name="Spang A."/>
            <person name="Saw J.H."/>
            <person name="Jorgensen S.L."/>
            <person name="Zaremba-Niedzwiedzka K."/>
            <person name="Martijn J."/>
            <person name="Lind A.E."/>
            <person name="van Eijk R."/>
            <person name="Schleper C."/>
            <person name="Guy L."/>
            <person name="Ettema T.J."/>
        </authorList>
    </citation>
    <scope>NUCLEOTIDE SEQUENCE</scope>
</reference>
<sequence>MAVTQEQIQDEIARRQQQAAAVREQPQISAIEPTARDRFSQFGERVSRAIGLEGEPIFQPGPIGAFAAKKGREIKAGVKEEGPLFIGETIGEFAGSKFGAKGRIAGAGIGRATGESFKQIGQAIINSPNAPASSKDAALRLLKEAAIGAGTEAVSEGAVKAFRRLGTTLGFKSTVVKPLPDFDDVQKLARNIGIDLTPAQRSASRAVDTFEEIAENAFFGRGKLRDIKQITQPAGIRRGVDRLLDSFLPKARRVGRGELGEILSDTIAEKNTAFRKAGAAIYKRVDRLNKGATVNLSSLKAFATRLQQRRIKEGGLAQPIDTVIEDLLKRPDITDFSTAHRIRSSLLEVARNAPSKKDRIVGITKQASKLVDNQMTKASKSLSPDAFKMWRAADGFWRGGKQVFNSKVIRRVTKSVLDDTPDKVLDVIFQAKSPKQIRTVMSLADPLTKKRLRFAFLDNMLEKSTRQIPGDISDLRTLLGRNFLEKFDAFGDEALSAIFSQEEKQRIRNLARLAKTTQGKTGGAGGFLIQLIQAAPLGATATGIVAGQPELAKKGLITGIPVAGFTAGLSALIRSKRGSKILTDLIDVPRGTQNIAALSARLTRELARIKLEERKSKQGPKQAIITGTRPN</sequence>
<accession>A0A0F9TQK8</accession>
<organism evidence="1">
    <name type="scientific">marine sediment metagenome</name>
    <dbReference type="NCBI Taxonomy" id="412755"/>
    <lineage>
        <taxon>unclassified sequences</taxon>
        <taxon>metagenomes</taxon>
        <taxon>ecological metagenomes</taxon>
    </lineage>
</organism>
<evidence type="ECO:0000313" key="1">
    <source>
        <dbReference type="EMBL" id="KKN77242.1"/>
    </source>
</evidence>
<name>A0A0F9TQK8_9ZZZZ</name>
<protein>
    <submittedName>
        <fullName evidence="1">Uncharacterized protein</fullName>
    </submittedName>
</protein>
<proteinExistence type="predicted"/>
<comment type="caution">
    <text evidence="1">The sequence shown here is derived from an EMBL/GenBank/DDBJ whole genome shotgun (WGS) entry which is preliminary data.</text>
</comment>
<gene>
    <name evidence="1" type="ORF">LCGC14_0362200</name>
</gene>
<dbReference type="AlphaFoldDB" id="A0A0F9TQK8"/>
<dbReference type="EMBL" id="LAZR01000282">
    <property type="protein sequence ID" value="KKN77242.1"/>
    <property type="molecule type" value="Genomic_DNA"/>
</dbReference>